<name>A0A1R0H4T5_9FUNG</name>
<dbReference type="AlphaFoldDB" id="A0A1R0H4T5"/>
<accession>A0A1R0H4T5</accession>
<gene>
    <name evidence="1" type="ORF">AYI68_g1714</name>
</gene>
<comment type="caution">
    <text evidence="1">The sequence shown here is derived from an EMBL/GenBank/DDBJ whole genome shotgun (WGS) entry which is preliminary data.</text>
</comment>
<evidence type="ECO:0000313" key="2">
    <source>
        <dbReference type="Proteomes" id="UP000187455"/>
    </source>
</evidence>
<sequence>MYESASLYSPMIDLESGNEFPEKAISYNSADILKMEEYQTQIFQLKKELKQLLCQMNNIWNPRRSQE</sequence>
<keyword evidence="2" id="KW-1185">Reference proteome</keyword>
<dbReference type="EMBL" id="LSSL01000607">
    <property type="protein sequence ID" value="OLY84133.1"/>
    <property type="molecule type" value="Genomic_DNA"/>
</dbReference>
<organism evidence="1 2">
    <name type="scientific">Smittium mucronatum</name>
    <dbReference type="NCBI Taxonomy" id="133383"/>
    <lineage>
        <taxon>Eukaryota</taxon>
        <taxon>Fungi</taxon>
        <taxon>Fungi incertae sedis</taxon>
        <taxon>Zoopagomycota</taxon>
        <taxon>Kickxellomycotina</taxon>
        <taxon>Harpellomycetes</taxon>
        <taxon>Harpellales</taxon>
        <taxon>Legeriomycetaceae</taxon>
        <taxon>Smittium</taxon>
    </lineage>
</organism>
<reference evidence="1 2" key="1">
    <citation type="journal article" date="2016" name="Mol. Biol. Evol.">
        <title>Genome-Wide Survey of Gut Fungi (Harpellales) Reveals the First Horizontally Transferred Ubiquitin Gene from a Mosquito Host.</title>
        <authorList>
            <person name="Wang Y."/>
            <person name="White M.M."/>
            <person name="Kvist S."/>
            <person name="Moncalvo J.M."/>
        </authorList>
    </citation>
    <scope>NUCLEOTIDE SEQUENCE [LARGE SCALE GENOMIC DNA]</scope>
    <source>
        <strain evidence="1 2">ALG-7-W6</strain>
    </source>
</reference>
<evidence type="ECO:0000313" key="1">
    <source>
        <dbReference type="EMBL" id="OLY84133.1"/>
    </source>
</evidence>
<protein>
    <submittedName>
        <fullName evidence="1">Uncharacterized protein</fullName>
    </submittedName>
</protein>
<proteinExistence type="predicted"/>
<dbReference type="Proteomes" id="UP000187455">
    <property type="component" value="Unassembled WGS sequence"/>
</dbReference>